<keyword evidence="3" id="KW-1185">Reference proteome</keyword>
<gene>
    <name evidence="2" type="ORF">OS493_009265</name>
</gene>
<dbReference type="EMBL" id="MU826829">
    <property type="protein sequence ID" value="KAJ7373938.1"/>
    <property type="molecule type" value="Genomic_DNA"/>
</dbReference>
<name>A0A9W9Z242_9CNID</name>
<protein>
    <submittedName>
        <fullName evidence="2">Uncharacterized protein</fullName>
    </submittedName>
</protein>
<evidence type="ECO:0000256" key="1">
    <source>
        <dbReference type="SAM" id="MobiDB-lite"/>
    </source>
</evidence>
<proteinExistence type="predicted"/>
<dbReference type="AlphaFoldDB" id="A0A9W9Z242"/>
<dbReference type="Proteomes" id="UP001163046">
    <property type="component" value="Unassembled WGS sequence"/>
</dbReference>
<reference evidence="2" key="1">
    <citation type="submission" date="2023-01" db="EMBL/GenBank/DDBJ databases">
        <title>Genome assembly of the deep-sea coral Lophelia pertusa.</title>
        <authorList>
            <person name="Herrera S."/>
            <person name="Cordes E."/>
        </authorList>
    </citation>
    <scope>NUCLEOTIDE SEQUENCE</scope>
    <source>
        <strain evidence="2">USNM1676648</strain>
        <tissue evidence="2">Polyp</tissue>
    </source>
</reference>
<feature type="region of interest" description="Disordered" evidence="1">
    <location>
        <begin position="50"/>
        <end position="76"/>
    </location>
</feature>
<comment type="caution">
    <text evidence="2">The sequence shown here is derived from an EMBL/GenBank/DDBJ whole genome shotgun (WGS) entry which is preliminary data.</text>
</comment>
<organism evidence="2 3">
    <name type="scientific">Desmophyllum pertusum</name>
    <dbReference type="NCBI Taxonomy" id="174260"/>
    <lineage>
        <taxon>Eukaryota</taxon>
        <taxon>Metazoa</taxon>
        <taxon>Cnidaria</taxon>
        <taxon>Anthozoa</taxon>
        <taxon>Hexacorallia</taxon>
        <taxon>Scleractinia</taxon>
        <taxon>Caryophylliina</taxon>
        <taxon>Caryophylliidae</taxon>
        <taxon>Desmophyllum</taxon>
    </lineage>
</organism>
<evidence type="ECO:0000313" key="2">
    <source>
        <dbReference type="EMBL" id="KAJ7373938.1"/>
    </source>
</evidence>
<sequence>MTGLMHARCVVKHSNGSTIYRNTATFTQTINPTNATFVAKHLIREYASQSTFHAENTKNNSGNQVATKNTRHQHRE</sequence>
<evidence type="ECO:0000313" key="3">
    <source>
        <dbReference type="Proteomes" id="UP001163046"/>
    </source>
</evidence>
<accession>A0A9W9Z242</accession>
<feature type="compositionally biased region" description="Polar residues" evidence="1">
    <location>
        <begin position="50"/>
        <end position="68"/>
    </location>
</feature>